<name>A0A1R4I3Z7_9GAMM</name>
<protein>
    <submittedName>
        <fullName evidence="1">Uncharacterized protein</fullName>
    </submittedName>
</protein>
<evidence type="ECO:0000313" key="2">
    <source>
        <dbReference type="Proteomes" id="UP000196331"/>
    </source>
</evidence>
<evidence type="ECO:0000313" key="1">
    <source>
        <dbReference type="EMBL" id="SJN14611.1"/>
    </source>
</evidence>
<organism evidence="1 2">
    <name type="scientific">Halomonas citrativorans</name>
    <dbReference type="NCBI Taxonomy" id="2742612"/>
    <lineage>
        <taxon>Bacteria</taxon>
        <taxon>Pseudomonadati</taxon>
        <taxon>Pseudomonadota</taxon>
        <taxon>Gammaproteobacteria</taxon>
        <taxon>Oceanospirillales</taxon>
        <taxon>Halomonadaceae</taxon>
        <taxon>Halomonas</taxon>
    </lineage>
</organism>
<proteinExistence type="predicted"/>
<gene>
    <name evidence="1" type="ORF">CZ787_16010</name>
</gene>
<dbReference type="Proteomes" id="UP000196331">
    <property type="component" value="Unassembled WGS sequence"/>
</dbReference>
<comment type="caution">
    <text evidence="1">The sequence shown here is derived from an EMBL/GenBank/DDBJ whole genome shotgun (WGS) entry which is preliminary data.</text>
</comment>
<accession>A0A1R4I3Z7</accession>
<reference evidence="1 2" key="1">
    <citation type="submission" date="2017-02" db="EMBL/GenBank/DDBJ databases">
        <authorList>
            <person name="Dridi B."/>
        </authorList>
    </citation>
    <scope>NUCLEOTIDE SEQUENCE [LARGE SCALE GENOMIC DNA]</scope>
    <source>
        <strain evidence="1 2">JB380</strain>
    </source>
</reference>
<sequence length="46" mass="4757">MPKVAPVLIDALPLGQALVADKQDSSGHVSGRPLVAGLVQLTIRSH</sequence>
<dbReference type="EMBL" id="FUKM01000057">
    <property type="protein sequence ID" value="SJN14611.1"/>
    <property type="molecule type" value="Genomic_DNA"/>
</dbReference>
<dbReference type="AlphaFoldDB" id="A0A1R4I3Z7"/>